<keyword evidence="1" id="KW-0732">Signal</keyword>
<sequence length="307" mass="34762">MKKLIMSMLCLFAAGESYAQTGIWDTPDAYLGQKPPGDTPKVFAQKLLTKKDTFAFDRVAFSADGTEFYYPSSNTWFDSKPNKIRYFKFGKGKWHGPYIFQPYYYAPTFSPDGNTLYLLGGVKDGKHSFVSQVHRKPGGGWTDPVVYLKKEYGLYDFMPTSSGVCYVGSNVHKGKMRDFSDYDISSLTMSAKDTVVKSLGPPINTPGFDGDFFVAKDESYIIVSAKETKDFECELWISFHKPDKTWTRPVSLGPLINNGAAHRWGEYVSPDGKYLFYSTGHGPKDCHIVWVRFDYLLAKLKKENLKN</sequence>
<dbReference type="InterPro" id="IPR011659">
    <property type="entry name" value="WD40"/>
</dbReference>
<evidence type="ECO:0000256" key="1">
    <source>
        <dbReference type="SAM" id="SignalP"/>
    </source>
</evidence>
<reference evidence="2 3" key="1">
    <citation type="journal article" date="2017" name="Curr. Microbiol.">
        <title>Mucilaginibacter ginsenosidivorans sp. nov., Isolated from Soil of Ginseng Field.</title>
        <authorList>
            <person name="Kim M.M."/>
            <person name="Siddiqi M.Z."/>
            <person name="Im W.T."/>
        </authorList>
    </citation>
    <scope>NUCLEOTIDE SEQUENCE [LARGE SCALE GENOMIC DNA]</scope>
    <source>
        <strain evidence="2 3">Gsoil 3017</strain>
    </source>
</reference>
<dbReference type="AlphaFoldDB" id="A0A5B8UWS4"/>
<gene>
    <name evidence="2" type="ORF">FRZ54_13200</name>
</gene>
<protein>
    <submittedName>
        <fullName evidence="2">Uncharacterized protein</fullName>
    </submittedName>
</protein>
<name>A0A5B8UWS4_9SPHI</name>
<feature type="signal peptide" evidence="1">
    <location>
        <begin position="1"/>
        <end position="19"/>
    </location>
</feature>
<dbReference type="Proteomes" id="UP000321479">
    <property type="component" value="Chromosome"/>
</dbReference>
<evidence type="ECO:0000313" key="2">
    <source>
        <dbReference type="EMBL" id="QEC63494.1"/>
    </source>
</evidence>
<evidence type="ECO:0000313" key="3">
    <source>
        <dbReference type="Proteomes" id="UP000321479"/>
    </source>
</evidence>
<dbReference type="SUPFAM" id="SSF82171">
    <property type="entry name" value="DPP6 N-terminal domain-like"/>
    <property type="match status" value="1"/>
</dbReference>
<feature type="chain" id="PRO_5022842453" evidence="1">
    <location>
        <begin position="20"/>
        <end position="307"/>
    </location>
</feature>
<dbReference type="RefSeq" id="WP_147032070.1">
    <property type="nucleotide sequence ID" value="NZ_CP042436.1"/>
</dbReference>
<proteinExistence type="predicted"/>
<dbReference type="Pfam" id="PF07676">
    <property type="entry name" value="PD40"/>
    <property type="match status" value="1"/>
</dbReference>
<dbReference type="KEGG" id="mgin:FRZ54_13200"/>
<organism evidence="2 3">
    <name type="scientific">Mucilaginibacter ginsenosidivorans</name>
    <dbReference type="NCBI Taxonomy" id="398053"/>
    <lineage>
        <taxon>Bacteria</taxon>
        <taxon>Pseudomonadati</taxon>
        <taxon>Bacteroidota</taxon>
        <taxon>Sphingobacteriia</taxon>
        <taxon>Sphingobacteriales</taxon>
        <taxon>Sphingobacteriaceae</taxon>
        <taxon>Mucilaginibacter</taxon>
    </lineage>
</organism>
<dbReference type="EMBL" id="CP042436">
    <property type="protein sequence ID" value="QEC63494.1"/>
    <property type="molecule type" value="Genomic_DNA"/>
</dbReference>
<dbReference type="OrthoDB" id="8432779at2"/>
<accession>A0A5B8UWS4</accession>
<keyword evidence="3" id="KW-1185">Reference proteome</keyword>